<dbReference type="EMBL" id="JAINUG010000032">
    <property type="protein sequence ID" value="KAJ8409066.1"/>
    <property type="molecule type" value="Genomic_DNA"/>
</dbReference>
<comment type="caution">
    <text evidence="1">The sequence shown here is derived from an EMBL/GenBank/DDBJ whole genome shotgun (WGS) entry which is preliminary data.</text>
</comment>
<accession>A0AAD7SUP8</accession>
<keyword evidence="2" id="KW-1185">Reference proteome</keyword>
<dbReference type="Proteomes" id="UP001221898">
    <property type="component" value="Unassembled WGS sequence"/>
</dbReference>
<organism evidence="1 2">
    <name type="scientific">Aldrovandia affinis</name>
    <dbReference type="NCBI Taxonomy" id="143900"/>
    <lineage>
        <taxon>Eukaryota</taxon>
        <taxon>Metazoa</taxon>
        <taxon>Chordata</taxon>
        <taxon>Craniata</taxon>
        <taxon>Vertebrata</taxon>
        <taxon>Euteleostomi</taxon>
        <taxon>Actinopterygii</taxon>
        <taxon>Neopterygii</taxon>
        <taxon>Teleostei</taxon>
        <taxon>Notacanthiformes</taxon>
        <taxon>Halosauridae</taxon>
        <taxon>Aldrovandia</taxon>
    </lineage>
</organism>
<evidence type="ECO:0000313" key="2">
    <source>
        <dbReference type="Proteomes" id="UP001221898"/>
    </source>
</evidence>
<protein>
    <submittedName>
        <fullName evidence="1">Uncharacterized protein</fullName>
    </submittedName>
</protein>
<gene>
    <name evidence="1" type="ORF">AAFF_G00240870</name>
</gene>
<dbReference type="AlphaFoldDB" id="A0AAD7SUP8"/>
<reference evidence="1" key="1">
    <citation type="journal article" date="2023" name="Science">
        <title>Genome structures resolve the early diversification of teleost fishes.</title>
        <authorList>
            <person name="Parey E."/>
            <person name="Louis A."/>
            <person name="Montfort J."/>
            <person name="Bouchez O."/>
            <person name="Roques C."/>
            <person name="Iampietro C."/>
            <person name="Lluch J."/>
            <person name="Castinel A."/>
            <person name="Donnadieu C."/>
            <person name="Desvignes T."/>
            <person name="Floi Bucao C."/>
            <person name="Jouanno E."/>
            <person name="Wen M."/>
            <person name="Mejri S."/>
            <person name="Dirks R."/>
            <person name="Jansen H."/>
            <person name="Henkel C."/>
            <person name="Chen W.J."/>
            <person name="Zahm M."/>
            <person name="Cabau C."/>
            <person name="Klopp C."/>
            <person name="Thompson A.W."/>
            <person name="Robinson-Rechavi M."/>
            <person name="Braasch I."/>
            <person name="Lecointre G."/>
            <person name="Bobe J."/>
            <person name="Postlethwait J.H."/>
            <person name="Berthelot C."/>
            <person name="Roest Crollius H."/>
            <person name="Guiguen Y."/>
        </authorList>
    </citation>
    <scope>NUCLEOTIDE SEQUENCE</scope>
    <source>
        <strain evidence="1">NC1722</strain>
    </source>
</reference>
<evidence type="ECO:0000313" key="1">
    <source>
        <dbReference type="EMBL" id="KAJ8409066.1"/>
    </source>
</evidence>
<proteinExistence type="predicted"/>
<name>A0AAD7SUP8_9TELE</name>
<sequence length="111" mass="13037">MLKRGFPGARLTKCASCKEGSVILLETLLCSQGYRFIYLQCNNHLGNEDQHATCILREFRPFFKLHEHNELIYFSCCNFSGIRRRHLRSRGLVRRESCASTYRVSYRRTSI</sequence>